<keyword evidence="2" id="KW-1185">Reference proteome</keyword>
<dbReference type="AlphaFoldDB" id="A0A453HRZ4"/>
<evidence type="ECO:0000313" key="1">
    <source>
        <dbReference type="EnsemblPlants" id="AET4Gv20278800.1"/>
    </source>
</evidence>
<sequence>MDLICPWRGRRGTGMLGGGEGLQSLSPARVVNSVLKKAAGLQFVYSTSPTQDTVLGHESISKSVVMRRLEFIHIIKSISKANLHTGITTTSCFRPTNAVTDSCRSSTRVQHTAFSRPTLWIVSQLMESGSFRQTYLCALLDEKSPAMVQNKEIREFAADSSSEPNEISYFWCMRLFVSVLVPWNTPRRSRQGCKIRRSHQGRGFLCCSIEEKSFLIPG</sequence>
<name>A0A453HRZ4_AEGTS</name>
<reference evidence="2" key="1">
    <citation type="journal article" date="2014" name="Science">
        <title>Ancient hybridizations among the ancestral genomes of bread wheat.</title>
        <authorList>
            <consortium name="International Wheat Genome Sequencing Consortium,"/>
            <person name="Marcussen T."/>
            <person name="Sandve S.R."/>
            <person name="Heier L."/>
            <person name="Spannagl M."/>
            <person name="Pfeifer M."/>
            <person name="Jakobsen K.S."/>
            <person name="Wulff B.B."/>
            <person name="Steuernagel B."/>
            <person name="Mayer K.F."/>
            <person name="Olsen O.A."/>
        </authorList>
    </citation>
    <scope>NUCLEOTIDE SEQUENCE [LARGE SCALE GENOMIC DNA]</scope>
    <source>
        <strain evidence="2">cv. AL8/78</strain>
    </source>
</reference>
<dbReference type="Proteomes" id="UP000015105">
    <property type="component" value="Chromosome 4D"/>
</dbReference>
<reference evidence="1" key="4">
    <citation type="submission" date="2019-03" db="UniProtKB">
        <authorList>
            <consortium name="EnsemblPlants"/>
        </authorList>
    </citation>
    <scope>IDENTIFICATION</scope>
</reference>
<accession>A0A453HRZ4</accession>
<proteinExistence type="predicted"/>
<dbReference type="Gramene" id="AET4Gv20278800.1">
    <property type="protein sequence ID" value="AET4Gv20278800.1"/>
    <property type="gene ID" value="AET4Gv20278800"/>
</dbReference>
<evidence type="ECO:0000313" key="2">
    <source>
        <dbReference type="Proteomes" id="UP000015105"/>
    </source>
</evidence>
<reference evidence="1" key="5">
    <citation type="journal article" date="2021" name="G3 (Bethesda)">
        <title>Aegilops tauschii genome assembly Aet v5.0 features greater sequence contiguity and improved annotation.</title>
        <authorList>
            <person name="Wang L."/>
            <person name="Zhu T."/>
            <person name="Rodriguez J.C."/>
            <person name="Deal K.R."/>
            <person name="Dubcovsky J."/>
            <person name="McGuire P.E."/>
            <person name="Lux T."/>
            <person name="Spannagl M."/>
            <person name="Mayer K.F.X."/>
            <person name="Baldrich P."/>
            <person name="Meyers B.C."/>
            <person name="Huo N."/>
            <person name="Gu Y.Q."/>
            <person name="Zhou H."/>
            <person name="Devos K.M."/>
            <person name="Bennetzen J.L."/>
            <person name="Unver T."/>
            <person name="Budak H."/>
            <person name="Gulick P.J."/>
            <person name="Galiba G."/>
            <person name="Kalapos B."/>
            <person name="Nelson D.R."/>
            <person name="Li P."/>
            <person name="You F.M."/>
            <person name="Luo M.C."/>
            <person name="Dvorak J."/>
        </authorList>
    </citation>
    <scope>NUCLEOTIDE SEQUENCE [LARGE SCALE GENOMIC DNA]</scope>
    <source>
        <strain evidence="1">cv. AL8/78</strain>
    </source>
</reference>
<reference evidence="2" key="2">
    <citation type="journal article" date="2017" name="Nat. Plants">
        <title>The Aegilops tauschii genome reveals multiple impacts of transposons.</title>
        <authorList>
            <person name="Zhao G."/>
            <person name="Zou C."/>
            <person name="Li K."/>
            <person name="Wang K."/>
            <person name="Li T."/>
            <person name="Gao L."/>
            <person name="Zhang X."/>
            <person name="Wang H."/>
            <person name="Yang Z."/>
            <person name="Liu X."/>
            <person name="Jiang W."/>
            <person name="Mao L."/>
            <person name="Kong X."/>
            <person name="Jiao Y."/>
            <person name="Jia J."/>
        </authorList>
    </citation>
    <scope>NUCLEOTIDE SEQUENCE [LARGE SCALE GENOMIC DNA]</scope>
    <source>
        <strain evidence="2">cv. AL8/78</strain>
    </source>
</reference>
<organism evidence="1 2">
    <name type="scientific">Aegilops tauschii subsp. strangulata</name>
    <name type="common">Goatgrass</name>
    <dbReference type="NCBI Taxonomy" id="200361"/>
    <lineage>
        <taxon>Eukaryota</taxon>
        <taxon>Viridiplantae</taxon>
        <taxon>Streptophyta</taxon>
        <taxon>Embryophyta</taxon>
        <taxon>Tracheophyta</taxon>
        <taxon>Spermatophyta</taxon>
        <taxon>Magnoliopsida</taxon>
        <taxon>Liliopsida</taxon>
        <taxon>Poales</taxon>
        <taxon>Poaceae</taxon>
        <taxon>BOP clade</taxon>
        <taxon>Pooideae</taxon>
        <taxon>Triticodae</taxon>
        <taxon>Triticeae</taxon>
        <taxon>Triticinae</taxon>
        <taxon>Aegilops</taxon>
    </lineage>
</organism>
<protein>
    <submittedName>
        <fullName evidence="1">Uncharacterized protein</fullName>
    </submittedName>
</protein>
<dbReference type="EnsemblPlants" id="AET4Gv20278800.1">
    <property type="protein sequence ID" value="AET4Gv20278800.1"/>
    <property type="gene ID" value="AET4Gv20278800"/>
</dbReference>
<reference evidence="1" key="3">
    <citation type="journal article" date="2017" name="Nature">
        <title>Genome sequence of the progenitor of the wheat D genome Aegilops tauschii.</title>
        <authorList>
            <person name="Luo M.C."/>
            <person name="Gu Y.Q."/>
            <person name="Puiu D."/>
            <person name="Wang H."/>
            <person name="Twardziok S.O."/>
            <person name="Deal K.R."/>
            <person name="Huo N."/>
            <person name="Zhu T."/>
            <person name="Wang L."/>
            <person name="Wang Y."/>
            <person name="McGuire P.E."/>
            <person name="Liu S."/>
            <person name="Long H."/>
            <person name="Ramasamy R.K."/>
            <person name="Rodriguez J.C."/>
            <person name="Van S.L."/>
            <person name="Yuan L."/>
            <person name="Wang Z."/>
            <person name="Xia Z."/>
            <person name="Xiao L."/>
            <person name="Anderson O.D."/>
            <person name="Ouyang S."/>
            <person name="Liang Y."/>
            <person name="Zimin A.V."/>
            <person name="Pertea G."/>
            <person name="Qi P."/>
            <person name="Bennetzen J.L."/>
            <person name="Dai X."/>
            <person name="Dawson M.W."/>
            <person name="Muller H.G."/>
            <person name="Kugler K."/>
            <person name="Rivarola-Duarte L."/>
            <person name="Spannagl M."/>
            <person name="Mayer K.F.X."/>
            <person name="Lu F.H."/>
            <person name="Bevan M.W."/>
            <person name="Leroy P."/>
            <person name="Li P."/>
            <person name="You F.M."/>
            <person name="Sun Q."/>
            <person name="Liu Z."/>
            <person name="Lyons E."/>
            <person name="Wicker T."/>
            <person name="Salzberg S.L."/>
            <person name="Devos K.M."/>
            <person name="Dvorak J."/>
        </authorList>
    </citation>
    <scope>NUCLEOTIDE SEQUENCE [LARGE SCALE GENOMIC DNA]</scope>
    <source>
        <strain evidence="1">cv. AL8/78</strain>
    </source>
</reference>